<name>A0A3E2NU69_9SPHI</name>
<feature type="domain" description="VOC" evidence="1">
    <location>
        <begin position="6"/>
        <end position="123"/>
    </location>
</feature>
<evidence type="ECO:0000313" key="2">
    <source>
        <dbReference type="EMBL" id="RFZ84554.1"/>
    </source>
</evidence>
<dbReference type="InterPro" id="IPR029068">
    <property type="entry name" value="Glyas_Bleomycin-R_OHBP_Dase"/>
</dbReference>
<keyword evidence="3" id="KW-1185">Reference proteome</keyword>
<evidence type="ECO:0000313" key="3">
    <source>
        <dbReference type="Proteomes" id="UP000260823"/>
    </source>
</evidence>
<dbReference type="OrthoDB" id="9799428at2"/>
<protein>
    <submittedName>
        <fullName evidence="2">VOC family protein</fullName>
    </submittedName>
</protein>
<dbReference type="EMBL" id="QWDE01000001">
    <property type="protein sequence ID" value="RFZ84554.1"/>
    <property type="molecule type" value="Genomic_DNA"/>
</dbReference>
<comment type="caution">
    <text evidence="2">The sequence shown here is derived from an EMBL/GenBank/DDBJ whole genome shotgun (WGS) entry which is preliminary data.</text>
</comment>
<reference evidence="2 3" key="1">
    <citation type="submission" date="2018-08" db="EMBL/GenBank/DDBJ databases">
        <title>Mucilaginibacter terrae sp. nov., isolated from manganese diggings.</title>
        <authorList>
            <person name="Huang Y."/>
            <person name="Zhou Z."/>
        </authorList>
    </citation>
    <scope>NUCLEOTIDE SEQUENCE [LARGE SCALE GENOMIC DNA]</scope>
    <source>
        <strain evidence="2 3">ZH6</strain>
    </source>
</reference>
<proteinExistence type="predicted"/>
<dbReference type="Proteomes" id="UP000260823">
    <property type="component" value="Unassembled WGS sequence"/>
</dbReference>
<accession>A0A3E2NU69</accession>
<dbReference type="PROSITE" id="PS51819">
    <property type="entry name" value="VOC"/>
    <property type="match status" value="1"/>
</dbReference>
<dbReference type="RefSeq" id="WP_117381442.1">
    <property type="nucleotide sequence ID" value="NZ_QWDE01000001.1"/>
</dbReference>
<organism evidence="2 3">
    <name type="scientific">Mucilaginibacter terrenus</name>
    <dbReference type="NCBI Taxonomy" id="2482727"/>
    <lineage>
        <taxon>Bacteria</taxon>
        <taxon>Pseudomonadati</taxon>
        <taxon>Bacteroidota</taxon>
        <taxon>Sphingobacteriia</taxon>
        <taxon>Sphingobacteriales</taxon>
        <taxon>Sphingobacteriaceae</taxon>
        <taxon>Mucilaginibacter</taxon>
    </lineage>
</organism>
<dbReference type="Pfam" id="PF00903">
    <property type="entry name" value="Glyoxalase"/>
    <property type="match status" value="1"/>
</dbReference>
<dbReference type="SUPFAM" id="SSF54593">
    <property type="entry name" value="Glyoxalase/Bleomycin resistance protein/Dihydroxybiphenyl dioxygenase"/>
    <property type="match status" value="1"/>
</dbReference>
<dbReference type="InterPro" id="IPR037523">
    <property type="entry name" value="VOC_core"/>
</dbReference>
<dbReference type="PANTHER" id="PTHR33993:SF5">
    <property type="entry name" value="GLYOXALASE"/>
    <property type="match status" value="1"/>
</dbReference>
<evidence type="ECO:0000259" key="1">
    <source>
        <dbReference type="PROSITE" id="PS51819"/>
    </source>
</evidence>
<dbReference type="AlphaFoldDB" id="A0A3E2NU69"/>
<sequence>MKKVTGIGGVFFKCDDAKGMNEWYAKNLGLETSAYGTTFEWRHADDQSKMGSTTWCAFPNDAKNFDPSTKPYMINYRVENLTALVEELKKENVTIVDQIAEYDYGKFVHILDPEGNIIELWEPGDESAEEQSAE</sequence>
<dbReference type="InterPro" id="IPR004360">
    <property type="entry name" value="Glyas_Fos-R_dOase_dom"/>
</dbReference>
<dbReference type="CDD" id="cd06587">
    <property type="entry name" value="VOC"/>
    <property type="match status" value="1"/>
</dbReference>
<gene>
    <name evidence="2" type="ORF">DYU05_02745</name>
</gene>
<dbReference type="PANTHER" id="PTHR33993">
    <property type="entry name" value="GLYOXALASE-RELATED"/>
    <property type="match status" value="1"/>
</dbReference>
<dbReference type="InterPro" id="IPR052164">
    <property type="entry name" value="Anthracycline_SecMetBiosynth"/>
</dbReference>
<dbReference type="Gene3D" id="3.10.180.10">
    <property type="entry name" value="2,3-Dihydroxybiphenyl 1,2-Dioxygenase, domain 1"/>
    <property type="match status" value="1"/>
</dbReference>